<accession>A0A1T4W9G2</accession>
<sequence>MNKAEKETLLRRTAPSRQKQAQEYLQGRSPGTMQRYAPDAHADPEQGWVESEETVKELVKWREEAIY</sequence>
<proteinExistence type="predicted"/>
<gene>
    <name evidence="2" type="ORF">SAMN02745178_00239</name>
</gene>
<organism evidence="2 3">
    <name type="scientific">Gemmiger formicilis</name>
    <dbReference type="NCBI Taxonomy" id="745368"/>
    <lineage>
        <taxon>Bacteria</taxon>
        <taxon>Bacillati</taxon>
        <taxon>Bacillota</taxon>
        <taxon>Clostridia</taxon>
        <taxon>Eubacteriales</taxon>
        <taxon>Gemmiger</taxon>
    </lineage>
</organism>
<dbReference type="AlphaFoldDB" id="A0A1T4W9G2"/>
<dbReference type="RefSeq" id="WP_078783254.1">
    <property type="nucleotide sequence ID" value="NZ_CABIYV010000002.1"/>
</dbReference>
<dbReference type="GeneID" id="93336739"/>
<reference evidence="2 3" key="1">
    <citation type="submission" date="2017-02" db="EMBL/GenBank/DDBJ databases">
        <authorList>
            <person name="Peterson S.W."/>
        </authorList>
    </citation>
    <scope>NUCLEOTIDE SEQUENCE [LARGE SCALE GENOMIC DNA]</scope>
    <source>
        <strain evidence="2 3">ATCC 27749</strain>
    </source>
</reference>
<name>A0A1T4W9G2_9FIRM</name>
<evidence type="ECO:0000256" key="1">
    <source>
        <dbReference type="SAM" id="MobiDB-lite"/>
    </source>
</evidence>
<keyword evidence="3" id="KW-1185">Reference proteome</keyword>
<dbReference type="OrthoDB" id="1861165at2"/>
<feature type="region of interest" description="Disordered" evidence="1">
    <location>
        <begin position="1"/>
        <end position="52"/>
    </location>
</feature>
<evidence type="ECO:0000313" key="3">
    <source>
        <dbReference type="Proteomes" id="UP000190286"/>
    </source>
</evidence>
<dbReference type="Proteomes" id="UP000190286">
    <property type="component" value="Unassembled WGS sequence"/>
</dbReference>
<dbReference type="EMBL" id="FUYF01000001">
    <property type="protein sequence ID" value="SKA73954.1"/>
    <property type="molecule type" value="Genomic_DNA"/>
</dbReference>
<protein>
    <submittedName>
        <fullName evidence="2">Uncharacterized protein</fullName>
    </submittedName>
</protein>
<feature type="compositionally biased region" description="Basic and acidic residues" evidence="1">
    <location>
        <begin position="1"/>
        <end position="10"/>
    </location>
</feature>
<evidence type="ECO:0000313" key="2">
    <source>
        <dbReference type="EMBL" id="SKA73954.1"/>
    </source>
</evidence>